<keyword evidence="4" id="KW-1185">Reference proteome</keyword>
<feature type="region of interest" description="Disordered" evidence="2">
    <location>
        <begin position="1163"/>
        <end position="1190"/>
    </location>
</feature>
<feature type="compositionally biased region" description="Basic residues" evidence="2">
    <location>
        <begin position="665"/>
        <end position="675"/>
    </location>
</feature>
<feature type="compositionally biased region" description="Low complexity" evidence="2">
    <location>
        <begin position="424"/>
        <end position="436"/>
    </location>
</feature>
<dbReference type="KEGG" id="tet:TTHERM_00138550"/>
<feature type="region of interest" description="Disordered" evidence="2">
    <location>
        <begin position="854"/>
        <end position="875"/>
    </location>
</feature>
<evidence type="ECO:0000313" key="3">
    <source>
        <dbReference type="EMBL" id="EAR99592.1"/>
    </source>
</evidence>
<organism evidence="3 4">
    <name type="scientific">Tetrahymena thermophila (strain SB210)</name>
    <dbReference type="NCBI Taxonomy" id="312017"/>
    <lineage>
        <taxon>Eukaryota</taxon>
        <taxon>Sar</taxon>
        <taxon>Alveolata</taxon>
        <taxon>Ciliophora</taxon>
        <taxon>Intramacronucleata</taxon>
        <taxon>Oligohymenophorea</taxon>
        <taxon>Hymenostomatida</taxon>
        <taxon>Tetrahymenina</taxon>
        <taxon>Tetrahymenidae</taxon>
        <taxon>Tetrahymena</taxon>
    </lineage>
</organism>
<feature type="coiled-coil region" evidence="1">
    <location>
        <begin position="6"/>
        <end position="33"/>
    </location>
</feature>
<feature type="compositionally biased region" description="Polar residues" evidence="2">
    <location>
        <begin position="1163"/>
        <end position="1177"/>
    </location>
</feature>
<name>I7M8S8_TETTS</name>
<evidence type="ECO:0000256" key="1">
    <source>
        <dbReference type="SAM" id="Coils"/>
    </source>
</evidence>
<feature type="compositionally biased region" description="Polar residues" evidence="2">
    <location>
        <begin position="989"/>
        <end position="1024"/>
    </location>
</feature>
<protein>
    <submittedName>
        <fullName evidence="3">Uncharacterized protein</fullName>
    </submittedName>
</protein>
<feature type="compositionally biased region" description="Polar residues" evidence="2">
    <location>
        <begin position="743"/>
        <end position="773"/>
    </location>
</feature>
<feature type="compositionally biased region" description="Polar residues" evidence="2">
    <location>
        <begin position="1032"/>
        <end position="1043"/>
    </location>
</feature>
<dbReference type="HOGENOM" id="CLU_254154_0_0_1"/>
<feature type="region of interest" description="Disordered" evidence="2">
    <location>
        <begin position="736"/>
        <end position="793"/>
    </location>
</feature>
<feature type="coiled-coil region" evidence="1">
    <location>
        <begin position="335"/>
        <end position="391"/>
    </location>
</feature>
<feature type="compositionally biased region" description="Low complexity" evidence="2">
    <location>
        <begin position="643"/>
        <end position="654"/>
    </location>
</feature>
<feature type="coiled-coil region" evidence="1">
    <location>
        <begin position="922"/>
        <end position="981"/>
    </location>
</feature>
<sequence length="1404" mass="162510">MNQKKKEAQTKTNEELEEEKIDLLDKCNQIFAKIRQDFNMKFPTDQYLKFDRQYANHMKKEFDLFALCIEEVSQTYDIDGEKLISSFLNNILITMKVMLFTQIRCFLNYLDQTIQYNDSKSLKNWESSQIQQMSRHKVKIVRGTVDEDVIKAQQNNLISDPSDEVKKRLGVSLDPLLREYSMTKQQLIEVLEEKRRNLTLKESKAGRYLYRQIEGIKKIVQKEKAFVTDFEEKSLQAIKQLAFSDSVTQVKGILDTITENLDQNAKKRLIRVLEYLFLNMKNVFAKKNASVQTQIVGQTIDGYESQITKLNKSVYEADRNIEQVLKETLHKDQKITELEKQIKFLKQAKDGKDENPEHLLMQKIEEQNKQIERLNNIIIDLNVDKKSLANQIITIKQEVQTNQATGADSNSNKKGGIKQKGKNQKQAAQQQNKNSKTNIKSNQQFSQSEFQLDMTNEQQNDIEVDENQYNPSQKLITSQTNILSPSGAEQKQFNLPISPQGYSSSNKLKSNESRESFIKKDSEFIQSFNNNLNINSSNTFTFQGKPQIQQGIQSEIKSTQITDLGSPDKSNKQNNANVLSSNQQSQFNSFQQSGFEQNQIQSNVADIQNKDLKNQKNSQAAHLNIQINSEHEQNDAKHKNSKNNKSYKQQIQNSENDQKEEKNLHNTKNKGKISKKNSIEIEHGVDHDKQTNQKTKKNIKNVKSSSKNASISSLHEVNSLSQLNEQQAEAQIREISQDKNQKNKLISSGGENSSNHQNLKANSNQNNKQDQLDSSNLANNNMNQNSTNNVQMNQANHNSNTAQYNQIKSQVHSSKNLNLQQEKEAQVQLIGQIKSENDLNSQVYLESIQAQSQNQIKNSSKQNQMRGSQNSLFPTRDTDLTSIQTIPQNFQNGLEEHEQGNHQERLKSKFDLNDILDALDLNQEEEEEKKHSTKILEVLTNKENPKRREIINTIVAVLNQQDQHKNENQELQQNHAKQQKYSEKISTYTGFTSSDQGQTQYKKTQNSINSSPYSTQQNLRYTNAQDKKKQQDSQLNNNQQKSTRFQDIDKTNKKYFKSENNSLHASAKEIELKDSTLEKIDQNLNESSLNTSIQGKYQSQSQSEINQQYKQKKYATQVSFKDLQVKPVDQEHLQKLIEKQEVLQDIFKKKNQISMSRLQGDTLQASNRDGSQNNQQMPIEKNQKRNLSNIDQKRGQYLNQWKSTKDEFRIHDPHQVLQQKPVYTTSHSTQNLGADYPKKNIPKFIPNQNNIKVTKPFNEEQQFTQDLYEHFQKGQINFSKLQELDLSAKQIKSQTNLNTIESSGSALQNKLNTTGKYDANNIGFYDFQEYYSELIQQHRRCGPMCIHLKRFYEKLNFNYKPYEKRQMIICPTLIVQEVPKETRRDPTRFNIQSQTMYQGSSTKI</sequence>
<dbReference type="GeneID" id="7823456"/>
<proteinExistence type="predicted"/>
<gene>
    <name evidence="3" type="ORF">TTHERM_00138550</name>
</gene>
<accession>I7M8S8</accession>
<feature type="region of interest" description="Disordered" evidence="2">
    <location>
        <begin position="402"/>
        <end position="440"/>
    </location>
</feature>
<feature type="compositionally biased region" description="Basic and acidic residues" evidence="2">
    <location>
        <begin position="677"/>
        <end position="691"/>
    </location>
</feature>
<evidence type="ECO:0000256" key="2">
    <source>
        <dbReference type="SAM" id="MobiDB-lite"/>
    </source>
</evidence>
<dbReference type="EMBL" id="GG662639">
    <property type="protein sequence ID" value="EAR99592.1"/>
    <property type="molecule type" value="Genomic_DNA"/>
</dbReference>
<dbReference type="InParanoid" id="I7M8S8"/>
<dbReference type="RefSeq" id="XP_001019837.1">
    <property type="nucleotide sequence ID" value="XM_001019837.2"/>
</dbReference>
<dbReference type="Proteomes" id="UP000009168">
    <property type="component" value="Unassembled WGS sequence"/>
</dbReference>
<reference evidence="4" key="1">
    <citation type="journal article" date="2006" name="PLoS Biol.">
        <title>Macronuclear genome sequence of the ciliate Tetrahymena thermophila, a model eukaryote.</title>
        <authorList>
            <person name="Eisen J.A."/>
            <person name="Coyne R.S."/>
            <person name="Wu M."/>
            <person name="Wu D."/>
            <person name="Thiagarajan M."/>
            <person name="Wortman J.R."/>
            <person name="Badger J.H."/>
            <person name="Ren Q."/>
            <person name="Amedeo P."/>
            <person name="Jones K.M."/>
            <person name="Tallon L.J."/>
            <person name="Delcher A.L."/>
            <person name="Salzberg S.L."/>
            <person name="Silva J.C."/>
            <person name="Haas B.J."/>
            <person name="Majoros W.H."/>
            <person name="Farzad M."/>
            <person name="Carlton J.M."/>
            <person name="Smith R.K. Jr."/>
            <person name="Garg J."/>
            <person name="Pearlman R.E."/>
            <person name="Karrer K.M."/>
            <person name="Sun L."/>
            <person name="Manning G."/>
            <person name="Elde N.C."/>
            <person name="Turkewitz A.P."/>
            <person name="Asai D.J."/>
            <person name="Wilkes D.E."/>
            <person name="Wang Y."/>
            <person name="Cai H."/>
            <person name="Collins K."/>
            <person name="Stewart B.A."/>
            <person name="Lee S.R."/>
            <person name="Wilamowska K."/>
            <person name="Weinberg Z."/>
            <person name="Ruzzo W.L."/>
            <person name="Wloga D."/>
            <person name="Gaertig J."/>
            <person name="Frankel J."/>
            <person name="Tsao C.-C."/>
            <person name="Gorovsky M.A."/>
            <person name="Keeling P.J."/>
            <person name="Waller R.F."/>
            <person name="Patron N.J."/>
            <person name="Cherry J.M."/>
            <person name="Stover N.A."/>
            <person name="Krieger C.J."/>
            <person name="del Toro C."/>
            <person name="Ryder H.F."/>
            <person name="Williamson S.C."/>
            <person name="Barbeau R.A."/>
            <person name="Hamilton E.P."/>
            <person name="Orias E."/>
        </authorList>
    </citation>
    <scope>NUCLEOTIDE SEQUENCE [LARGE SCALE GENOMIC DNA]</scope>
    <source>
        <strain evidence="4">SB210</strain>
    </source>
</reference>
<feature type="region of interest" description="Disordered" evidence="2">
    <location>
        <begin position="631"/>
        <end position="711"/>
    </location>
</feature>
<keyword evidence="1" id="KW-0175">Coiled coil</keyword>
<feature type="compositionally biased region" description="Low complexity" evidence="2">
    <location>
        <begin position="701"/>
        <end position="711"/>
    </location>
</feature>
<feature type="coiled-coil region" evidence="1">
    <location>
        <begin position="177"/>
        <end position="204"/>
    </location>
</feature>
<evidence type="ECO:0000313" key="4">
    <source>
        <dbReference type="Proteomes" id="UP000009168"/>
    </source>
</evidence>
<feature type="region of interest" description="Disordered" evidence="2">
    <location>
        <begin position="989"/>
        <end position="1051"/>
    </location>
</feature>
<feature type="compositionally biased region" description="Low complexity" evidence="2">
    <location>
        <begin position="774"/>
        <end position="793"/>
    </location>
</feature>
<feature type="compositionally biased region" description="Low complexity" evidence="2">
    <location>
        <begin position="854"/>
        <end position="864"/>
    </location>
</feature>